<dbReference type="PROSITE" id="PS51257">
    <property type="entry name" value="PROKAR_LIPOPROTEIN"/>
    <property type="match status" value="1"/>
</dbReference>
<proteinExistence type="predicted"/>
<sequence>MKKYIILFVALLFLFLQGCELKIPSEKDEAQEKLLASMEFSLHETLKESIEQGVDLNHFSKEYRRRTNNGKSESNPLRIGLYNMVDRYTVKKMLEAGADANAYDCEGYPLVFYSAWNEDEALCRLFLSYGADVSLKNKQGDSILDYYLETNETGIYLSRKNLVKLYLDESAKVSRQTLKIAESCQYGA</sequence>
<reference evidence="1 2" key="1">
    <citation type="journal article" date="2021" name="ISME Commun">
        <title>Automated analysis of genomic sequences facilitates high-throughput and comprehensive description of bacteria.</title>
        <authorList>
            <person name="Hitch T.C.A."/>
        </authorList>
    </citation>
    <scope>NUCLEOTIDE SEQUENCE [LARGE SCALE GENOMIC DNA]</scope>
    <source>
        <strain evidence="1 2">Sanger_109</strain>
    </source>
</reference>
<dbReference type="Proteomes" id="UP001652442">
    <property type="component" value="Unassembled WGS sequence"/>
</dbReference>
<gene>
    <name evidence="1" type="ORF">OCV88_09350</name>
</gene>
<name>A0ABT2TK04_9FIRM</name>
<dbReference type="RefSeq" id="WP_158425241.1">
    <property type="nucleotide sequence ID" value="NZ_JAOQJQ010000003.1"/>
</dbReference>
<keyword evidence="2" id="KW-1185">Reference proteome</keyword>
<evidence type="ECO:0008006" key="3">
    <source>
        <dbReference type="Google" id="ProtNLM"/>
    </source>
</evidence>
<dbReference type="EMBL" id="JAOQJQ010000003">
    <property type="protein sequence ID" value="MCU6762538.1"/>
    <property type="molecule type" value="Genomic_DNA"/>
</dbReference>
<dbReference type="Gene3D" id="1.25.40.20">
    <property type="entry name" value="Ankyrin repeat-containing domain"/>
    <property type="match status" value="1"/>
</dbReference>
<dbReference type="SUPFAM" id="SSF48403">
    <property type="entry name" value="Ankyrin repeat"/>
    <property type="match status" value="1"/>
</dbReference>
<evidence type="ECO:0000313" key="2">
    <source>
        <dbReference type="Proteomes" id="UP001652442"/>
    </source>
</evidence>
<comment type="caution">
    <text evidence="1">The sequence shown here is derived from an EMBL/GenBank/DDBJ whole genome shotgun (WGS) entry which is preliminary data.</text>
</comment>
<organism evidence="1 2">
    <name type="scientific">Brotonthovivens ammoniilytica</name>
    <dbReference type="NCBI Taxonomy" id="2981725"/>
    <lineage>
        <taxon>Bacteria</taxon>
        <taxon>Bacillati</taxon>
        <taxon>Bacillota</taxon>
        <taxon>Clostridia</taxon>
        <taxon>Lachnospirales</taxon>
        <taxon>Lachnospiraceae</taxon>
        <taxon>Brotonthovivens</taxon>
    </lineage>
</organism>
<evidence type="ECO:0000313" key="1">
    <source>
        <dbReference type="EMBL" id="MCU6762538.1"/>
    </source>
</evidence>
<accession>A0ABT2TK04</accession>
<dbReference type="InterPro" id="IPR036770">
    <property type="entry name" value="Ankyrin_rpt-contain_sf"/>
</dbReference>
<protein>
    <recommendedName>
        <fullName evidence="3">Ankyrin repeat domain-containing protein</fullName>
    </recommendedName>
</protein>